<comment type="caution">
    <text evidence="1">The sequence shown here is derived from an EMBL/GenBank/DDBJ whole genome shotgun (WGS) entry which is preliminary data.</text>
</comment>
<name>A0ABU2VU57_9ACTN</name>
<evidence type="ECO:0000313" key="1">
    <source>
        <dbReference type="EMBL" id="MDT0488834.1"/>
    </source>
</evidence>
<evidence type="ECO:0000313" key="2">
    <source>
        <dbReference type="Proteomes" id="UP001183824"/>
    </source>
</evidence>
<feature type="non-terminal residue" evidence="1">
    <location>
        <position position="130"/>
    </location>
</feature>
<keyword evidence="2" id="KW-1185">Reference proteome</keyword>
<proteinExistence type="predicted"/>
<accession>A0ABU2VU57</accession>
<dbReference type="Proteomes" id="UP001183824">
    <property type="component" value="Unassembled WGS sequence"/>
</dbReference>
<reference evidence="2" key="1">
    <citation type="submission" date="2023-07" db="EMBL/GenBank/DDBJ databases">
        <title>30 novel species of actinomycetes from the DSMZ collection.</title>
        <authorList>
            <person name="Nouioui I."/>
        </authorList>
    </citation>
    <scope>NUCLEOTIDE SEQUENCE [LARGE SCALE GENOMIC DNA]</scope>
    <source>
        <strain evidence="2">DSM 41640</strain>
    </source>
</reference>
<feature type="non-terminal residue" evidence="1">
    <location>
        <position position="1"/>
    </location>
</feature>
<sequence>ARSVAVLQQVIGLTQKMSDELHSTVLTLENLKQVTDDMNAGISNLDDFLRPLKNYFYWEPHCFDIPICWSLRSIFDAMDGVDKLDDSLQVMVENMDELDSIMPKLLVQFPKMIAIMKTMRVSTLTMHTTM</sequence>
<gene>
    <name evidence="1" type="ORF">RNB18_53310</name>
</gene>
<organism evidence="1 2">
    <name type="scientific">Streptomyces doebereineriae</name>
    <dbReference type="NCBI Taxonomy" id="3075528"/>
    <lineage>
        <taxon>Bacteria</taxon>
        <taxon>Bacillati</taxon>
        <taxon>Actinomycetota</taxon>
        <taxon>Actinomycetes</taxon>
        <taxon>Kitasatosporales</taxon>
        <taxon>Streptomycetaceae</taxon>
        <taxon>Streptomyces</taxon>
    </lineage>
</organism>
<dbReference type="EMBL" id="JAVREZ010000571">
    <property type="protein sequence ID" value="MDT0488834.1"/>
    <property type="molecule type" value="Genomic_DNA"/>
</dbReference>
<protein>
    <submittedName>
        <fullName evidence="1">Uncharacterized protein</fullName>
    </submittedName>
</protein>